<keyword evidence="7" id="KW-1185">Reference proteome</keyword>
<evidence type="ECO:0000313" key="4">
    <source>
        <dbReference type="EMBL" id="BDR93281.1"/>
    </source>
</evidence>
<dbReference type="InterPro" id="IPR008927">
    <property type="entry name" value="6-PGluconate_DH-like_C_sf"/>
</dbReference>
<evidence type="ECO:0000313" key="5">
    <source>
        <dbReference type="EMBL" id="GGI78940.1"/>
    </source>
</evidence>
<dbReference type="InterPro" id="IPR036291">
    <property type="entry name" value="NAD(P)-bd_dom_sf"/>
</dbReference>
<reference evidence="7" key="3">
    <citation type="submission" date="2022-09" db="EMBL/GenBank/DDBJ databases">
        <title>Complete genome sequence of Vulcanisaeta souniana.</title>
        <authorList>
            <person name="Kato S."/>
            <person name="Itoh T."/>
            <person name="Ohkuma M."/>
        </authorList>
    </citation>
    <scope>NUCLEOTIDE SEQUENCE [LARGE SCALE GENOMIC DNA]</scope>
    <source>
        <strain evidence="7">JCM 11219</strain>
    </source>
</reference>
<evidence type="ECO:0000313" key="7">
    <source>
        <dbReference type="Proteomes" id="UP001060771"/>
    </source>
</evidence>
<dbReference type="Pfam" id="PF02737">
    <property type="entry name" value="3HCDH_N"/>
    <property type="match status" value="1"/>
</dbReference>
<dbReference type="Proteomes" id="UP001060771">
    <property type="component" value="Chromosome"/>
</dbReference>
<dbReference type="SUPFAM" id="SSF51735">
    <property type="entry name" value="NAD(P)-binding Rossmann-fold domains"/>
    <property type="match status" value="1"/>
</dbReference>
<dbReference type="OrthoDB" id="39812at2157"/>
<dbReference type="GO" id="GO:0070403">
    <property type="term" value="F:NAD+ binding"/>
    <property type="evidence" value="ECO:0007669"/>
    <property type="project" value="InterPro"/>
</dbReference>
<evidence type="ECO:0000313" key="6">
    <source>
        <dbReference type="Proteomes" id="UP000657075"/>
    </source>
</evidence>
<dbReference type="RefSeq" id="WP_188603359.1">
    <property type="nucleotide sequence ID" value="NZ_AP026830.1"/>
</dbReference>
<dbReference type="GeneID" id="76207916"/>
<dbReference type="Pfam" id="PF00725">
    <property type="entry name" value="3HCDH"/>
    <property type="match status" value="2"/>
</dbReference>
<dbReference type="Gene3D" id="3.40.50.720">
    <property type="entry name" value="NAD(P)-binding Rossmann-like Domain"/>
    <property type="match status" value="1"/>
</dbReference>
<feature type="domain" description="3-hydroxyacyl-CoA dehydrogenase C-terminal" evidence="2">
    <location>
        <begin position="186"/>
        <end position="295"/>
    </location>
</feature>
<evidence type="ECO:0008006" key="8">
    <source>
        <dbReference type="Google" id="ProtNLM"/>
    </source>
</evidence>
<gene>
    <name evidence="5" type="ORF">GCM10007112_14810</name>
    <name evidence="4" type="ORF">Vsou_23740</name>
</gene>
<evidence type="ECO:0000259" key="3">
    <source>
        <dbReference type="Pfam" id="PF02737"/>
    </source>
</evidence>
<dbReference type="GO" id="GO:0006631">
    <property type="term" value="P:fatty acid metabolic process"/>
    <property type="evidence" value="ECO:0007669"/>
    <property type="project" value="InterPro"/>
</dbReference>
<dbReference type="GO" id="GO:0016616">
    <property type="term" value="F:oxidoreductase activity, acting on the CH-OH group of donors, NAD or NADP as acceptor"/>
    <property type="evidence" value="ECO:0007669"/>
    <property type="project" value="InterPro"/>
</dbReference>
<dbReference type="SUPFAM" id="SSF48179">
    <property type="entry name" value="6-phosphogluconate dehydrogenase C-terminal domain-like"/>
    <property type="match status" value="2"/>
</dbReference>
<reference evidence="4" key="4">
    <citation type="journal article" date="2023" name="Microbiol. Resour. Announc.">
        <title>Complete Genome Sequence of Vulcanisaeta souniana Strain IC-059, a Hyperthermophilic Archaeon Isolated from Hot Spring Water in Japan.</title>
        <authorList>
            <person name="Kato S."/>
            <person name="Itoh T."/>
            <person name="Wu L."/>
            <person name="Ma J."/>
            <person name="Ohkuma M."/>
        </authorList>
    </citation>
    <scope>NUCLEOTIDE SEQUENCE</scope>
    <source>
        <strain evidence="4">JCM 11219</strain>
    </source>
</reference>
<keyword evidence="1" id="KW-0560">Oxidoreductase</keyword>
<evidence type="ECO:0000256" key="1">
    <source>
        <dbReference type="ARBA" id="ARBA00023002"/>
    </source>
</evidence>
<sequence>MVERILIVGFGTMGSGIAEVFAMNGFEVNVYDAYRDVIPKSLEGIRWSLGKLREKGSLREDVDTVMKRIHVFDNLGNAARGVDLVIEAVFEDPKVKHQVYRELEGYVGKDVIIASNTSGIPITYLQSVLQYKGRFAGFHWFNPPVLMRLVEVIKGRDTSDETAGALMDLARRVGKEPILVRRDVRGFIANRVFGVLSTQVFILYMRGIYDYRAMDSALIYRLGLPMGVFALTDFTGGIKLSYESRNLFEEIDRVAPETESSKGLAKARTFVFSLIEKMYREGRIGIRTGKGFYEYPEPGRWVRPDIPRELADRVNLLDLLAPMVNESLRMERLGICTRGDIDKALKLGYNWPKGLFEIYGRDFTATDVVNTLRRMSDLIPDLREFYEPDPALLNEAK</sequence>
<proteinExistence type="predicted"/>
<dbReference type="InterPro" id="IPR013328">
    <property type="entry name" value="6PGD_dom2"/>
</dbReference>
<protein>
    <recommendedName>
        <fullName evidence="8">3-hydroxyacyl-CoA dehydrogenase</fullName>
    </recommendedName>
</protein>
<name>A0A830EF31_9CREN</name>
<dbReference type="EMBL" id="BMNM01000005">
    <property type="protein sequence ID" value="GGI78940.1"/>
    <property type="molecule type" value="Genomic_DNA"/>
</dbReference>
<reference evidence="5" key="1">
    <citation type="journal article" date="2014" name="Int. J. Syst. Evol. Microbiol.">
        <title>Complete genome sequence of Corynebacterium casei LMG S-19264T (=DSM 44701T), isolated from a smear-ripened cheese.</title>
        <authorList>
            <consortium name="US DOE Joint Genome Institute (JGI-PGF)"/>
            <person name="Walter F."/>
            <person name="Albersmeier A."/>
            <person name="Kalinowski J."/>
            <person name="Ruckert C."/>
        </authorList>
    </citation>
    <scope>NUCLEOTIDE SEQUENCE</scope>
    <source>
        <strain evidence="5">JCM 11219</strain>
    </source>
</reference>
<organism evidence="5 6">
    <name type="scientific">Vulcanisaeta souniana JCM 11219</name>
    <dbReference type="NCBI Taxonomy" id="1293586"/>
    <lineage>
        <taxon>Archaea</taxon>
        <taxon>Thermoproteota</taxon>
        <taxon>Thermoprotei</taxon>
        <taxon>Thermoproteales</taxon>
        <taxon>Thermoproteaceae</taxon>
        <taxon>Vulcanisaeta</taxon>
    </lineage>
</organism>
<evidence type="ECO:0000259" key="2">
    <source>
        <dbReference type="Pfam" id="PF00725"/>
    </source>
</evidence>
<feature type="domain" description="3-hydroxyacyl-CoA dehydrogenase NAD binding" evidence="3">
    <location>
        <begin position="5"/>
        <end position="183"/>
    </location>
</feature>
<feature type="domain" description="3-hydroxyacyl-CoA dehydrogenase C-terminal" evidence="2">
    <location>
        <begin position="319"/>
        <end position="373"/>
    </location>
</feature>
<dbReference type="Proteomes" id="UP000657075">
    <property type="component" value="Unassembled WGS sequence"/>
</dbReference>
<dbReference type="Gene3D" id="1.10.1040.10">
    <property type="entry name" value="N-(1-d-carboxylethyl)-l-norvaline Dehydrogenase, domain 2"/>
    <property type="match status" value="2"/>
</dbReference>
<dbReference type="EMBL" id="AP026830">
    <property type="protein sequence ID" value="BDR93281.1"/>
    <property type="molecule type" value="Genomic_DNA"/>
</dbReference>
<dbReference type="PANTHER" id="PTHR48075">
    <property type="entry name" value="3-HYDROXYACYL-COA DEHYDROGENASE FAMILY PROTEIN"/>
    <property type="match status" value="1"/>
</dbReference>
<dbReference type="AlphaFoldDB" id="A0A830EF31"/>
<dbReference type="PANTHER" id="PTHR48075:SF5">
    <property type="entry name" value="3-HYDROXYBUTYRYL-COA DEHYDROGENASE"/>
    <property type="match status" value="1"/>
</dbReference>
<dbReference type="InterPro" id="IPR006176">
    <property type="entry name" value="3-OHacyl-CoA_DH_NAD-bd"/>
</dbReference>
<accession>A0A830EF31</accession>
<dbReference type="InterPro" id="IPR006108">
    <property type="entry name" value="3HC_DH_C"/>
</dbReference>
<reference evidence="5" key="2">
    <citation type="submission" date="2020-09" db="EMBL/GenBank/DDBJ databases">
        <authorList>
            <person name="Sun Q."/>
            <person name="Ohkuma M."/>
        </authorList>
    </citation>
    <scope>NUCLEOTIDE SEQUENCE</scope>
    <source>
        <strain evidence="5">JCM 11219</strain>
    </source>
</reference>